<dbReference type="GO" id="GO:0042972">
    <property type="term" value="F:licheninase activity"/>
    <property type="evidence" value="ECO:0007669"/>
    <property type="project" value="UniProtKB-EC"/>
</dbReference>
<evidence type="ECO:0000256" key="9">
    <source>
        <dbReference type="ARBA" id="ARBA00031665"/>
    </source>
</evidence>
<dbReference type="InterPro" id="IPR000757">
    <property type="entry name" value="Beta-glucanase-like"/>
</dbReference>
<evidence type="ECO:0000256" key="5">
    <source>
        <dbReference type="ARBA" id="ARBA00022801"/>
    </source>
</evidence>
<evidence type="ECO:0000256" key="1">
    <source>
        <dbReference type="ARBA" id="ARBA00000481"/>
    </source>
</evidence>
<evidence type="ECO:0000256" key="7">
    <source>
        <dbReference type="ARBA" id="ARBA00029722"/>
    </source>
</evidence>
<dbReference type="InterPro" id="IPR008264">
    <property type="entry name" value="Beta_glucanase"/>
</dbReference>
<dbReference type="CDD" id="cd02175">
    <property type="entry name" value="GH16_lichenase"/>
    <property type="match status" value="1"/>
</dbReference>
<dbReference type="InterPro" id="IPR044791">
    <property type="entry name" value="Beta-glucanase/XTH"/>
</dbReference>
<dbReference type="InterPro" id="IPR008263">
    <property type="entry name" value="GH16_AS"/>
</dbReference>
<dbReference type="Proteomes" id="UP000278419">
    <property type="component" value="Chromosome"/>
</dbReference>
<evidence type="ECO:0000256" key="8">
    <source>
        <dbReference type="ARBA" id="ARBA00029771"/>
    </source>
</evidence>
<keyword evidence="5 12" id="KW-0378">Hydrolase</keyword>
<organism evidence="12 13">
    <name type="scientific">Streptococcus anginosus</name>
    <dbReference type="NCBI Taxonomy" id="1328"/>
    <lineage>
        <taxon>Bacteria</taxon>
        <taxon>Bacillati</taxon>
        <taxon>Bacillota</taxon>
        <taxon>Bacilli</taxon>
        <taxon>Lactobacillales</taxon>
        <taxon>Streptococcaceae</taxon>
        <taxon>Streptococcus</taxon>
        <taxon>Streptococcus anginosus group</taxon>
    </lineage>
</organism>
<evidence type="ECO:0000256" key="10">
    <source>
        <dbReference type="PIRSR" id="PIRSR608264-1"/>
    </source>
</evidence>
<evidence type="ECO:0000256" key="4">
    <source>
        <dbReference type="ARBA" id="ARBA00014569"/>
    </source>
</evidence>
<dbReference type="GO" id="GO:0005975">
    <property type="term" value="P:carbohydrate metabolic process"/>
    <property type="evidence" value="ECO:0007669"/>
    <property type="project" value="InterPro"/>
</dbReference>
<dbReference type="InterPro" id="IPR013320">
    <property type="entry name" value="ConA-like_dom_sf"/>
</dbReference>
<evidence type="ECO:0000313" key="13">
    <source>
        <dbReference type="Proteomes" id="UP000278419"/>
    </source>
</evidence>
<feature type="domain" description="GH16" evidence="11">
    <location>
        <begin position="11"/>
        <end position="222"/>
    </location>
</feature>
<dbReference type="PANTHER" id="PTHR31062">
    <property type="entry name" value="XYLOGLUCAN ENDOTRANSGLUCOSYLASE/HYDROLASE PROTEIN 8-RELATED"/>
    <property type="match status" value="1"/>
</dbReference>
<dbReference type="RefSeq" id="WP_223349561.1">
    <property type="nucleotide sequence ID" value="NZ_AP018548.1"/>
</dbReference>
<protein>
    <recommendedName>
        <fullName evidence="4">Beta-glucanase</fullName>
        <ecNumber evidence="3">3.2.1.73</ecNumber>
    </recommendedName>
    <alternativeName>
        <fullName evidence="9">1,3-1,4-beta-D-glucan 4-glucanohydrolase</fullName>
    </alternativeName>
    <alternativeName>
        <fullName evidence="8">Endo-beta-1,3-1,4 glucanase</fullName>
    </alternativeName>
    <alternativeName>
        <fullName evidence="7">Lichenase</fullName>
    </alternativeName>
</protein>
<dbReference type="AlphaFoldDB" id="A0A3S5E1R2"/>
<evidence type="ECO:0000256" key="3">
    <source>
        <dbReference type="ARBA" id="ARBA00012690"/>
    </source>
</evidence>
<dbReference type="EC" id="3.2.1.73" evidence="3"/>
<evidence type="ECO:0000256" key="6">
    <source>
        <dbReference type="ARBA" id="ARBA00023295"/>
    </source>
</evidence>
<dbReference type="PROSITE" id="PS51762">
    <property type="entry name" value="GH16_2"/>
    <property type="match status" value="1"/>
</dbReference>
<reference evidence="12 13" key="1">
    <citation type="submission" date="2018-12" db="EMBL/GenBank/DDBJ databases">
        <authorList>
            <consortium name="Pathogen Informatics"/>
        </authorList>
    </citation>
    <scope>NUCLEOTIDE SEQUENCE [LARGE SCALE GENOMIC DNA]</scope>
    <source>
        <strain evidence="12 13">NCTC10713</strain>
    </source>
</reference>
<proteinExistence type="inferred from homology"/>
<keyword evidence="6 12" id="KW-0326">Glycosidase</keyword>
<comment type="similarity">
    <text evidence="2">Belongs to the glycosyl hydrolase 16 family.</text>
</comment>
<dbReference type="SUPFAM" id="SSF49899">
    <property type="entry name" value="Concanavalin A-like lectins/glucanases"/>
    <property type="match status" value="1"/>
</dbReference>
<evidence type="ECO:0000313" key="12">
    <source>
        <dbReference type="EMBL" id="VED97641.1"/>
    </source>
</evidence>
<accession>A0A3S5E1R2</accession>
<evidence type="ECO:0000259" key="11">
    <source>
        <dbReference type="PROSITE" id="PS51762"/>
    </source>
</evidence>
<dbReference type="NCBIfam" id="NF047856">
    <property type="entry name" value="BGlucanaseBglS"/>
    <property type="match status" value="1"/>
</dbReference>
<dbReference type="PROSITE" id="PS01034">
    <property type="entry name" value="GH16_1"/>
    <property type="match status" value="1"/>
</dbReference>
<name>A0A3S5E1R2_STRAP</name>
<comment type="catalytic activity">
    <reaction evidence="1">
        <text>Hydrolysis of (1-&gt;4)-beta-D-glucosidic linkages in beta-D-glucans containing (1-&gt;3)- and (1-&gt;4)-bonds.</text>
        <dbReference type="EC" id="3.2.1.73"/>
    </reaction>
</comment>
<sequence>MKSLTMKNKLTHYETKFEQYEASHMELRNGANGDMFNCIWKPENVIFKDGLMSLKIDSDGQGGYTGGEWRTRDYFSYGFYQVSMKPIKNPGVITSFFTYTGPSDETKWDEIDIEFLGKDTTKVQFNYFTDGKGGHEYLFDLGYDASENFHTYGFDWQEANITWYVDGKAVYTVTENIPETPGKIMMNAWPGIGVDTWLDAYNGQTPLCGYYNWITYDEAKEIK</sequence>
<dbReference type="GeneID" id="93963121"/>
<dbReference type="PRINTS" id="PR00737">
    <property type="entry name" value="GLHYDRLASE16"/>
</dbReference>
<feature type="active site" description="Nucleophile" evidence="10">
    <location>
        <position position="110"/>
    </location>
</feature>
<dbReference type="Pfam" id="PF00722">
    <property type="entry name" value="Glyco_hydro_16"/>
    <property type="match status" value="1"/>
</dbReference>
<dbReference type="EMBL" id="LR134283">
    <property type="protein sequence ID" value="VED97641.1"/>
    <property type="molecule type" value="Genomic_DNA"/>
</dbReference>
<dbReference type="Gene3D" id="2.60.120.200">
    <property type="match status" value="1"/>
</dbReference>
<evidence type="ECO:0000256" key="2">
    <source>
        <dbReference type="ARBA" id="ARBA00006865"/>
    </source>
</evidence>
<feature type="active site" description="Proton donor" evidence="10">
    <location>
        <position position="114"/>
    </location>
</feature>
<gene>
    <name evidence="12" type="primary">licB_2</name>
    <name evidence="12" type="ORF">NCTC10713_00575</name>
</gene>